<name>A0AA35NQB8_SACUV</name>
<gene>
    <name evidence="8" type="primary">SUVC02G3770</name>
    <name evidence="8" type="ORF">SUVC_02G3770</name>
</gene>
<evidence type="ECO:0000256" key="2">
    <source>
        <dbReference type="ARBA" id="ARBA00022603"/>
    </source>
</evidence>
<dbReference type="PANTHER" id="PTHR13271:SF34">
    <property type="entry name" value="N-LYSINE METHYLTRANSFERASE SETD6"/>
    <property type="match status" value="1"/>
</dbReference>
<proteinExistence type="inferred from homology"/>
<dbReference type="GO" id="GO:0032259">
    <property type="term" value="P:methylation"/>
    <property type="evidence" value="ECO:0007669"/>
    <property type="project" value="UniProtKB-KW"/>
</dbReference>
<dbReference type="PANTHER" id="PTHR13271">
    <property type="entry name" value="UNCHARACTERIZED PUTATIVE METHYLTRANSFERASE"/>
    <property type="match status" value="1"/>
</dbReference>
<evidence type="ECO:0000256" key="1">
    <source>
        <dbReference type="ARBA" id="ARBA00004123"/>
    </source>
</evidence>
<accession>A0AA35NQB8</accession>
<keyword evidence="4 6" id="KW-0949">S-adenosyl-L-methionine</keyword>
<dbReference type="GO" id="GO:0016279">
    <property type="term" value="F:protein-lysine N-methyltransferase activity"/>
    <property type="evidence" value="ECO:0007669"/>
    <property type="project" value="UniProtKB-UniRule"/>
</dbReference>
<evidence type="ECO:0000256" key="4">
    <source>
        <dbReference type="ARBA" id="ARBA00022691"/>
    </source>
</evidence>
<dbReference type="Gene3D" id="3.90.1410.10">
    <property type="entry name" value="set domain protein methyltransferase, domain 1"/>
    <property type="match status" value="1"/>
</dbReference>
<keyword evidence="3 6" id="KW-0808">Transferase</keyword>
<dbReference type="AlphaFoldDB" id="A0AA35NQB8"/>
<dbReference type="PIRSF" id="PIRSF011771">
    <property type="entry name" value="RMS1_SET"/>
    <property type="match status" value="1"/>
</dbReference>
<dbReference type="SUPFAM" id="SSF82199">
    <property type="entry name" value="SET domain"/>
    <property type="match status" value="1"/>
</dbReference>
<dbReference type="InterPro" id="IPR046341">
    <property type="entry name" value="SET_dom_sf"/>
</dbReference>
<dbReference type="EMBL" id="OX365913">
    <property type="protein sequence ID" value="CAI4055861.1"/>
    <property type="molecule type" value="Genomic_DNA"/>
</dbReference>
<dbReference type="InterPro" id="IPR050600">
    <property type="entry name" value="SETD3_SETD6_MTase"/>
</dbReference>
<dbReference type="FunFam" id="3.90.1410.10:FF:000007">
    <property type="entry name" value="Ribosomal lysine N-methyltransferase 4"/>
    <property type="match status" value="1"/>
</dbReference>
<evidence type="ECO:0000256" key="5">
    <source>
        <dbReference type="ARBA" id="ARBA00023242"/>
    </source>
</evidence>
<comment type="subcellular location">
    <subcellularLocation>
        <location evidence="1 6">Nucleus</location>
    </subcellularLocation>
</comment>
<comment type="function">
    <text evidence="6">S-adenosyl-L-methionine-dependent protein-lysine N-methyltransferase that monomethylates 60S ribosomal protein L42.</text>
</comment>
<reference evidence="8" key="1">
    <citation type="submission" date="2022-10" db="EMBL/GenBank/DDBJ databases">
        <authorList>
            <person name="Byrne P K."/>
        </authorList>
    </citation>
    <scope>NUCLEOTIDE SEQUENCE</scope>
    <source>
        <strain evidence="8">CBS7001</strain>
    </source>
</reference>
<dbReference type="InterPro" id="IPR044430">
    <property type="entry name" value="SETD6_SET"/>
</dbReference>
<dbReference type="InterPro" id="IPR001214">
    <property type="entry name" value="SET_dom"/>
</dbReference>
<comment type="similarity">
    <text evidence="6">Belongs to the class V-like SAM-binding methyltransferase superfamily. Histone-lysine methyltransferase family. SETD6 subfamily.</text>
</comment>
<evidence type="ECO:0000256" key="3">
    <source>
        <dbReference type="ARBA" id="ARBA00022679"/>
    </source>
</evidence>
<evidence type="ECO:0000259" key="7">
    <source>
        <dbReference type="PROSITE" id="PS50280"/>
    </source>
</evidence>
<dbReference type="EC" id="2.1.1.-" evidence="6"/>
<dbReference type="GO" id="GO:0005634">
    <property type="term" value="C:nucleus"/>
    <property type="evidence" value="ECO:0007669"/>
    <property type="project" value="UniProtKB-SubCell"/>
</dbReference>
<dbReference type="PROSITE" id="PS50280">
    <property type="entry name" value="SET"/>
    <property type="match status" value="1"/>
</dbReference>
<dbReference type="Pfam" id="PF00856">
    <property type="entry name" value="SET"/>
    <property type="match status" value="1"/>
</dbReference>
<sequence>MDTFSKNTECFVTWLEKNAKIEVSPKIKVKDLRSKSQGRAVVAIQKVKKDETLFEIPRTSVLNVTTSKLVRDYPWLEEKFLNEIESWEGLIICILYEMEVLKDKSQWAPYFNVWNKPKDMNTLIFWNEKELEFLQPSLVLERMGRREAKEMYERILKVIKQVGGEFADVAVHFEFDDFAYIASIILSYSFDMEMQDMNTDEGEEDSGDEEEPESKHYLKSMIPLADTLNADTNKFNANLTYDSGSLKMVAVKDIEMDEQVYNIYGEHPNSEILRRYGYVEWDGSKYDFGEVLLKDIVDVLKETLKASSQFLESCIDILRHNSTIQDLLEGEDIVLNSYDCYSDGESVPQSTVLVQTLTILCQIPGLSEANGKMLERQVERVIKKCLQLIEGGRVTESYCTTWKRCITKRLEKYPLAKIDLFKVPSEKNLLTSEDLRGLMAQRVLKSEVESLRACENSADKSYKTIPDQKLLANILKSKATTSEESAAKRPCIQK</sequence>
<feature type="domain" description="SET" evidence="7">
    <location>
        <begin position="25"/>
        <end position="265"/>
    </location>
</feature>
<keyword evidence="2 6" id="KW-0489">Methyltransferase</keyword>
<dbReference type="CDD" id="cd19178">
    <property type="entry name" value="SET_SETD6"/>
    <property type="match status" value="1"/>
</dbReference>
<dbReference type="Proteomes" id="UP001162090">
    <property type="component" value="Chromosome 2"/>
</dbReference>
<protein>
    <recommendedName>
        <fullName evidence="6">Ribosomal lysine N-methyltransferase 4</fullName>
        <ecNumber evidence="6">2.1.1.-</ecNumber>
    </recommendedName>
</protein>
<evidence type="ECO:0000313" key="8">
    <source>
        <dbReference type="EMBL" id="CAI4055861.1"/>
    </source>
</evidence>
<evidence type="ECO:0000256" key="6">
    <source>
        <dbReference type="PIRNR" id="PIRNR011771"/>
    </source>
</evidence>
<evidence type="ECO:0000313" key="9">
    <source>
        <dbReference type="Proteomes" id="UP001162090"/>
    </source>
</evidence>
<keyword evidence="5 6" id="KW-0539">Nucleus</keyword>
<organism evidence="8 9">
    <name type="scientific">Saccharomyces uvarum</name>
    <name type="common">Yeast</name>
    <name type="synonym">Saccharomyces bayanus var. uvarum</name>
    <dbReference type="NCBI Taxonomy" id="230603"/>
    <lineage>
        <taxon>Eukaryota</taxon>
        <taxon>Fungi</taxon>
        <taxon>Dikarya</taxon>
        <taxon>Ascomycota</taxon>
        <taxon>Saccharomycotina</taxon>
        <taxon>Saccharomycetes</taxon>
        <taxon>Saccharomycetales</taxon>
        <taxon>Saccharomycetaceae</taxon>
        <taxon>Saccharomyces</taxon>
    </lineage>
</organism>
<dbReference type="InterPro" id="IPR011383">
    <property type="entry name" value="N-lys_methylase_SETD6"/>
</dbReference>